<dbReference type="InterPro" id="IPR050122">
    <property type="entry name" value="RTK"/>
</dbReference>
<evidence type="ECO:0000313" key="10">
    <source>
        <dbReference type="EMBL" id="CAH3026344.1"/>
    </source>
</evidence>
<proteinExistence type="predicted"/>
<dbReference type="PANTHER" id="PTHR24416">
    <property type="entry name" value="TYROSINE-PROTEIN KINASE RECEPTOR"/>
    <property type="match status" value="1"/>
</dbReference>
<dbReference type="EMBL" id="CALNXI010000401">
    <property type="protein sequence ID" value="CAH3026344.1"/>
    <property type="molecule type" value="Genomic_DNA"/>
</dbReference>
<accession>A0ABN8M9M9</accession>
<dbReference type="Pfam" id="PF07714">
    <property type="entry name" value="PK_Tyr_Ser-Thr"/>
    <property type="match status" value="1"/>
</dbReference>
<evidence type="ECO:0000256" key="3">
    <source>
        <dbReference type="ARBA" id="ARBA00022729"/>
    </source>
</evidence>
<evidence type="ECO:0000259" key="9">
    <source>
        <dbReference type="Pfam" id="PF07714"/>
    </source>
</evidence>
<evidence type="ECO:0000256" key="4">
    <source>
        <dbReference type="ARBA" id="ARBA00022741"/>
    </source>
</evidence>
<comment type="caution">
    <text evidence="10">The sequence shown here is derived from an EMBL/GenBank/DDBJ whole genome shotgun (WGS) entry which is preliminary data.</text>
</comment>
<evidence type="ECO:0000256" key="7">
    <source>
        <dbReference type="ARBA" id="ARBA00023136"/>
    </source>
</evidence>
<keyword evidence="8" id="KW-0675">Receptor</keyword>
<comment type="subcellular location">
    <subcellularLocation>
        <location evidence="1">Membrane</location>
    </subcellularLocation>
</comment>
<dbReference type="SUPFAM" id="SSF56112">
    <property type="entry name" value="Protein kinase-like (PK-like)"/>
    <property type="match status" value="1"/>
</dbReference>
<organism evidence="10 11">
    <name type="scientific">Porites evermanni</name>
    <dbReference type="NCBI Taxonomy" id="104178"/>
    <lineage>
        <taxon>Eukaryota</taxon>
        <taxon>Metazoa</taxon>
        <taxon>Cnidaria</taxon>
        <taxon>Anthozoa</taxon>
        <taxon>Hexacorallia</taxon>
        <taxon>Scleractinia</taxon>
        <taxon>Fungiina</taxon>
        <taxon>Poritidae</taxon>
        <taxon>Porites</taxon>
    </lineage>
</organism>
<dbReference type="PROSITE" id="PS51257">
    <property type="entry name" value="PROKAR_LIPOPROTEIN"/>
    <property type="match status" value="1"/>
</dbReference>
<feature type="domain" description="Serine-threonine/tyrosine-protein kinase catalytic" evidence="9">
    <location>
        <begin position="1"/>
        <end position="36"/>
    </location>
</feature>
<keyword evidence="3" id="KW-0732">Signal</keyword>
<evidence type="ECO:0000313" key="11">
    <source>
        <dbReference type="Proteomes" id="UP001159427"/>
    </source>
</evidence>
<evidence type="ECO:0000256" key="1">
    <source>
        <dbReference type="ARBA" id="ARBA00004370"/>
    </source>
</evidence>
<dbReference type="Gene3D" id="1.10.510.10">
    <property type="entry name" value="Transferase(Phosphotransferase) domain 1"/>
    <property type="match status" value="1"/>
</dbReference>
<keyword evidence="4" id="KW-0547">Nucleotide-binding</keyword>
<feature type="non-terminal residue" evidence="10">
    <location>
        <position position="43"/>
    </location>
</feature>
<dbReference type="PANTHER" id="PTHR24416:SF550">
    <property type="entry name" value="FIBROBLAST GROWTH FACTOR RECEPTOR HOMOLOG 1-RELATED"/>
    <property type="match status" value="1"/>
</dbReference>
<keyword evidence="7" id="KW-0472">Membrane</keyword>
<evidence type="ECO:0000256" key="2">
    <source>
        <dbReference type="ARBA" id="ARBA00022692"/>
    </source>
</evidence>
<protein>
    <recommendedName>
        <fullName evidence="9">Serine-threonine/tyrosine-protein kinase catalytic domain-containing protein</fullName>
    </recommendedName>
</protein>
<keyword evidence="11" id="KW-1185">Reference proteome</keyword>
<dbReference type="InterPro" id="IPR001245">
    <property type="entry name" value="Ser-Thr/Tyr_kinase_cat_dom"/>
</dbReference>
<dbReference type="InterPro" id="IPR011009">
    <property type="entry name" value="Kinase-like_dom_sf"/>
</dbReference>
<keyword evidence="5" id="KW-0067">ATP-binding</keyword>
<keyword evidence="6" id="KW-1133">Transmembrane helix</keyword>
<name>A0ABN8M9M9_9CNID</name>
<reference evidence="10 11" key="1">
    <citation type="submission" date="2022-05" db="EMBL/GenBank/DDBJ databases">
        <authorList>
            <consortium name="Genoscope - CEA"/>
            <person name="William W."/>
        </authorList>
    </citation>
    <scope>NUCLEOTIDE SEQUENCE [LARGE SCALE GENOMIC DNA]</scope>
</reference>
<keyword evidence="2" id="KW-0812">Transmembrane</keyword>
<evidence type="ECO:0000256" key="5">
    <source>
        <dbReference type="ARBA" id="ARBA00022840"/>
    </source>
</evidence>
<evidence type="ECO:0000256" key="8">
    <source>
        <dbReference type="ARBA" id="ARBA00023170"/>
    </source>
</evidence>
<dbReference type="Proteomes" id="UP001159427">
    <property type="component" value="Unassembled WGS sequence"/>
</dbReference>
<sequence>MEKPENCSQQVYQIMMSCWAANPDDRPSFTDLRNDLERMLEAE</sequence>
<gene>
    <name evidence="10" type="ORF">PEVE_00028883</name>
</gene>
<evidence type="ECO:0000256" key="6">
    <source>
        <dbReference type="ARBA" id="ARBA00022989"/>
    </source>
</evidence>